<dbReference type="Proteomes" id="UP000052982">
    <property type="component" value="Unassembled WGS sequence"/>
</dbReference>
<keyword evidence="6" id="KW-0411">Iron-sulfur</keyword>
<evidence type="ECO:0000256" key="1">
    <source>
        <dbReference type="ARBA" id="ARBA00002494"/>
    </source>
</evidence>
<keyword evidence="7" id="KW-1015">Disulfide bond</keyword>
<sequence length="140" mass="13820">MTFSPTRRTVLVVTGGAAAALATGCGNDGDGASSDAADSTTSDGAGGALAKTTDIPEGGGKVFTAEKVVVTQPTKGDFKAFSAVCTHQGCTVGSVADGTINCPCHKSEFRIADGSVASGPATKPLPEKQITVQGDSITLT</sequence>
<dbReference type="PRINTS" id="PR00162">
    <property type="entry name" value="RIESKE"/>
</dbReference>
<feature type="compositionally biased region" description="Low complexity" evidence="10">
    <location>
        <begin position="29"/>
        <end position="43"/>
    </location>
</feature>
<dbReference type="InterPro" id="IPR017941">
    <property type="entry name" value="Rieske_2Fe-2S"/>
</dbReference>
<dbReference type="STRING" id="1943.AQJ64_35170"/>
<name>A0A101SNC0_9ACTN</name>
<dbReference type="PROSITE" id="PS51296">
    <property type="entry name" value="RIESKE"/>
    <property type="match status" value="1"/>
</dbReference>
<dbReference type="SUPFAM" id="SSF50022">
    <property type="entry name" value="ISP domain"/>
    <property type="match status" value="1"/>
</dbReference>
<dbReference type="CDD" id="cd03467">
    <property type="entry name" value="Rieske"/>
    <property type="match status" value="1"/>
</dbReference>
<dbReference type="Pfam" id="PF00355">
    <property type="entry name" value="Rieske"/>
    <property type="match status" value="1"/>
</dbReference>
<dbReference type="InterPro" id="IPR014349">
    <property type="entry name" value="Rieske_Fe-S_prot"/>
</dbReference>
<keyword evidence="13" id="KW-1185">Reference proteome</keyword>
<dbReference type="PROSITE" id="PS51257">
    <property type="entry name" value="PROKAR_LIPOPROTEIN"/>
    <property type="match status" value="1"/>
</dbReference>
<evidence type="ECO:0000256" key="6">
    <source>
        <dbReference type="ARBA" id="ARBA00023014"/>
    </source>
</evidence>
<organism evidence="12 13">
    <name type="scientific">Streptomyces griseoruber</name>
    <dbReference type="NCBI Taxonomy" id="1943"/>
    <lineage>
        <taxon>Bacteria</taxon>
        <taxon>Bacillati</taxon>
        <taxon>Actinomycetota</taxon>
        <taxon>Actinomycetes</taxon>
        <taxon>Kitasatosporales</taxon>
        <taxon>Streptomycetaceae</taxon>
        <taxon>Streptomyces</taxon>
    </lineage>
</organism>
<gene>
    <name evidence="12" type="ORF">AQJ64_35170</name>
</gene>
<reference evidence="12 13" key="1">
    <citation type="submission" date="2015-10" db="EMBL/GenBank/DDBJ databases">
        <title>Draft genome sequence of Streptomyces griseoruber DSM 40281, type strain for the species Streptomyces griseoruber.</title>
        <authorList>
            <person name="Ruckert C."/>
            <person name="Winkler A."/>
            <person name="Kalinowski J."/>
            <person name="Kampfer P."/>
            <person name="Glaeser S."/>
        </authorList>
    </citation>
    <scope>NUCLEOTIDE SEQUENCE [LARGE SCALE GENOMIC DNA]</scope>
    <source>
        <strain evidence="12 13">DSM 40281</strain>
    </source>
</reference>
<dbReference type="Gene3D" id="2.102.10.10">
    <property type="entry name" value="Rieske [2Fe-2S] iron-sulphur domain"/>
    <property type="match status" value="1"/>
</dbReference>
<evidence type="ECO:0000256" key="8">
    <source>
        <dbReference type="ARBA" id="ARBA00029586"/>
    </source>
</evidence>
<dbReference type="GO" id="GO:0004497">
    <property type="term" value="F:monooxygenase activity"/>
    <property type="evidence" value="ECO:0007669"/>
    <property type="project" value="UniProtKB-ARBA"/>
</dbReference>
<comment type="cofactor">
    <cofactor evidence="9">
        <name>[2Fe-2S] cluster</name>
        <dbReference type="ChEBI" id="CHEBI:190135"/>
    </cofactor>
</comment>
<evidence type="ECO:0000256" key="5">
    <source>
        <dbReference type="ARBA" id="ARBA00023004"/>
    </source>
</evidence>
<feature type="region of interest" description="Disordered" evidence="10">
    <location>
        <begin position="29"/>
        <end position="56"/>
    </location>
</feature>
<feature type="domain" description="Rieske" evidence="11">
    <location>
        <begin position="47"/>
        <end position="139"/>
    </location>
</feature>
<dbReference type="FunFam" id="2.102.10.10:FF:000016">
    <property type="entry name" value="Nitrite reductase/ring-hydroxylating ferredoxin subunit"/>
    <property type="match status" value="1"/>
</dbReference>
<dbReference type="GO" id="GO:0051537">
    <property type="term" value="F:2 iron, 2 sulfur cluster binding"/>
    <property type="evidence" value="ECO:0007669"/>
    <property type="project" value="UniProtKB-KW"/>
</dbReference>
<protein>
    <recommendedName>
        <fullName evidence="2">Cytochrome bc1 complex Rieske iron-sulfur subunit</fullName>
    </recommendedName>
    <alternativeName>
        <fullName evidence="8">Cytochrome bc1 reductase complex subunit QcrA</fullName>
    </alternativeName>
</protein>
<keyword evidence="5" id="KW-0408">Iron</keyword>
<comment type="function">
    <text evidence="1">Iron-sulfur subunit of the cytochrome bc1 complex, an essential component of the respiratory electron transport chain required for ATP synthesis. The bc1 complex catalyzes the oxidation of menaquinol and the reduction of cytochrome c in the respiratory chain. The bc1 complex operates through a Q-cycle mechanism that couples electron transfer to generation of the proton gradient that drives ATP synthesis.</text>
</comment>
<evidence type="ECO:0000256" key="3">
    <source>
        <dbReference type="ARBA" id="ARBA00022714"/>
    </source>
</evidence>
<dbReference type="GO" id="GO:0046872">
    <property type="term" value="F:metal ion binding"/>
    <property type="evidence" value="ECO:0007669"/>
    <property type="project" value="UniProtKB-KW"/>
</dbReference>
<comment type="caution">
    <text evidence="12">The sequence shown here is derived from an EMBL/GenBank/DDBJ whole genome shotgun (WGS) entry which is preliminary data.</text>
</comment>
<evidence type="ECO:0000256" key="2">
    <source>
        <dbReference type="ARBA" id="ARBA00015816"/>
    </source>
</evidence>
<dbReference type="OrthoDB" id="25106at2"/>
<dbReference type="InterPro" id="IPR005805">
    <property type="entry name" value="Rieske_Fe-S_prot_C"/>
</dbReference>
<keyword evidence="3" id="KW-0001">2Fe-2S</keyword>
<dbReference type="PROSITE" id="PS51318">
    <property type="entry name" value="TAT"/>
    <property type="match status" value="1"/>
</dbReference>
<keyword evidence="4" id="KW-0479">Metal-binding</keyword>
<accession>A0A101SNC0</accession>
<evidence type="ECO:0000256" key="10">
    <source>
        <dbReference type="SAM" id="MobiDB-lite"/>
    </source>
</evidence>
<evidence type="ECO:0000259" key="11">
    <source>
        <dbReference type="PROSITE" id="PS51296"/>
    </source>
</evidence>
<dbReference type="GO" id="GO:0016705">
    <property type="term" value="F:oxidoreductase activity, acting on paired donors, with incorporation or reduction of molecular oxygen"/>
    <property type="evidence" value="ECO:0007669"/>
    <property type="project" value="UniProtKB-ARBA"/>
</dbReference>
<dbReference type="InterPro" id="IPR006311">
    <property type="entry name" value="TAT_signal"/>
</dbReference>
<evidence type="ECO:0000313" key="12">
    <source>
        <dbReference type="EMBL" id="KUN77247.1"/>
    </source>
</evidence>
<evidence type="ECO:0000256" key="7">
    <source>
        <dbReference type="ARBA" id="ARBA00023157"/>
    </source>
</evidence>
<dbReference type="RefSeq" id="WP_055636531.1">
    <property type="nucleotide sequence ID" value="NZ_JBIRRP010000025.1"/>
</dbReference>
<dbReference type="PANTHER" id="PTHR10134">
    <property type="entry name" value="CYTOCHROME B-C1 COMPLEX SUBUNIT RIESKE, MITOCHONDRIAL"/>
    <property type="match status" value="1"/>
</dbReference>
<evidence type="ECO:0000256" key="9">
    <source>
        <dbReference type="ARBA" id="ARBA00034078"/>
    </source>
</evidence>
<dbReference type="AlphaFoldDB" id="A0A101SNC0"/>
<dbReference type="InterPro" id="IPR036922">
    <property type="entry name" value="Rieske_2Fe-2S_sf"/>
</dbReference>
<proteinExistence type="predicted"/>
<evidence type="ECO:0000256" key="4">
    <source>
        <dbReference type="ARBA" id="ARBA00022723"/>
    </source>
</evidence>
<dbReference type="GO" id="GO:0016020">
    <property type="term" value="C:membrane"/>
    <property type="evidence" value="ECO:0007669"/>
    <property type="project" value="InterPro"/>
</dbReference>
<evidence type="ECO:0000313" key="13">
    <source>
        <dbReference type="Proteomes" id="UP000052982"/>
    </source>
</evidence>
<dbReference type="EMBL" id="LMWW01000062">
    <property type="protein sequence ID" value="KUN77247.1"/>
    <property type="molecule type" value="Genomic_DNA"/>
</dbReference>